<evidence type="ECO:0000313" key="2">
    <source>
        <dbReference type="EMBL" id="MBT1699137.1"/>
    </source>
</evidence>
<evidence type="ECO:0000313" key="3">
    <source>
        <dbReference type="Proteomes" id="UP001319200"/>
    </source>
</evidence>
<keyword evidence="3" id="KW-1185">Reference proteome</keyword>
<comment type="caution">
    <text evidence="2">The sequence shown here is derived from an EMBL/GenBank/DDBJ whole genome shotgun (WGS) entry which is preliminary data.</text>
</comment>
<sequence>MKQKTKAKLKNPKLHIAAALTVAAVSWLAPGDSESYGCAYPEFGPDGQCIMYPYGYDCVPTPFWDAWNCDPV</sequence>
<evidence type="ECO:0008006" key="4">
    <source>
        <dbReference type="Google" id="ProtNLM"/>
    </source>
</evidence>
<dbReference type="AlphaFoldDB" id="A0AAP2DQ20"/>
<organism evidence="2 3">
    <name type="scientific">Chryseosolibacter histidini</name>
    <dbReference type="NCBI Taxonomy" id="2782349"/>
    <lineage>
        <taxon>Bacteria</taxon>
        <taxon>Pseudomonadati</taxon>
        <taxon>Bacteroidota</taxon>
        <taxon>Cytophagia</taxon>
        <taxon>Cytophagales</taxon>
        <taxon>Chryseotaleaceae</taxon>
        <taxon>Chryseosolibacter</taxon>
    </lineage>
</organism>
<dbReference type="RefSeq" id="WP_254166690.1">
    <property type="nucleotide sequence ID" value="NZ_JAHESF010000021.1"/>
</dbReference>
<accession>A0AAP2DQ20</accession>
<reference evidence="2 3" key="1">
    <citation type="submission" date="2021-05" db="EMBL/GenBank/DDBJ databases">
        <title>A Polyphasic approach of four new species of the genus Ohtaekwangia: Ohtaekwangia histidinii sp. nov., Ohtaekwangia cretensis sp. nov., Ohtaekwangia indiensis sp. nov., Ohtaekwangia reichenbachii sp. nov. from diverse environment.</title>
        <authorList>
            <person name="Octaviana S."/>
        </authorList>
    </citation>
    <scope>NUCLEOTIDE SEQUENCE [LARGE SCALE GENOMIC DNA]</scope>
    <source>
        <strain evidence="2 3">PWU4</strain>
    </source>
</reference>
<proteinExistence type="predicted"/>
<feature type="signal peptide" evidence="1">
    <location>
        <begin position="1"/>
        <end position="29"/>
    </location>
</feature>
<keyword evidence="1" id="KW-0732">Signal</keyword>
<dbReference type="Proteomes" id="UP001319200">
    <property type="component" value="Unassembled WGS sequence"/>
</dbReference>
<protein>
    <recommendedName>
        <fullName evidence="4">CBM1 domain-containing protein</fullName>
    </recommendedName>
</protein>
<dbReference type="EMBL" id="JAHESF010000021">
    <property type="protein sequence ID" value="MBT1699137.1"/>
    <property type="molecule type" value="Genomic_DNA"/>
</dbReference>
<evidence type="ECO:0000256" key="1">
    <source>
        <dbReference type="SAM" id="SignalP"/>
    </source>
</evidence>
<name>A0AAP2DQ20_9BACT</name>
<feature type="chain" id="PRO_5042881934" description="CBM1 domain-containing protein" evidence="1">
    <location>
        <begin position="30"/>
        <end position="72"/>
    </location>
</feature>
<gene>
    <name evidence="2" type="ORF">KK083_19735</name>
</gene>